<reference evidence="2" key="1">
    <citation type="submission" date="2022-11" db="UniProtKB">
        <authorList>
            <consortium name="WormBaseParasite"/>
        </authorList>
    </citation>
    <scope>IDENTIFICATION</scope>
</reference>
<proteinExistence type="predicted"/>
<dbReference type="WBParaSite" id="Gr19_v10_g3697.t1">
    <property type="protein sequence ID" value="Gr19_v10_g3697.t1"/>
    <property type="gene ID" value="Gr19_v10_g3697"/>
</dbReference>
<evidence type="ECO:0000313" key="2">
    <source>
        <dbReference type="WBParaSite" id="Gr19_v10_g3697.t1"/>
    </source>
</evidence>
<sequence>METRIWNIKIPLFYRIRSINFPQTILTLIHLMKMFCRLCILKLLLTKMHGHGTVAQRADGIRAALKSDSDLVGIVMASRSTGGDGVKGIF</sequence>
<accession>A0A914HRZ9</accession>
<dbReference type="AlphaFoldDB" id="A0A914HRZ9"/>
<organism evidence="1 2">
    <name type="scientific">Globodera rostochiensis</name>
    <name type="common">Golden nematode worm</name>
    <name type="synonym">Heterodera rostochiensis</name>
    <dbReference type="NCBI Taxonomy" id="31243"/>
    <lineage>
        <taxon>Eukaryota</taxon>
        <taxon>Metazoa</taxon>
        <taxon>Ecdysozoa</taxon>
        <taxon>Nematoda</taxon>
        <taxon>Chromadorea</taxon>
        <taxon>Rhabditida</taxon>
        <taxon>Tylenchina</taxon>
        <taxon>Tylenchomorpha</taxon>
        <taxon>Tylenchoidea</taxon>
        <taxon>Heteroderidae</taxon>
        <taxon>Heteroderinae</taxon>
        <taxon>Globodera</taxon>
    </lineage>
</organism>
<dbReference type="Proteomes" id="UP000887572">
    <property type="component" value="Unplaced"/>
</dbReference>
<name>A0A914HRZ9_GLORO</name>
<protein>
    <submittedName>
        <fullName evidence="2">Uncharacterized protein</fullName>
    </submittedName>
</protein>
<evidence type="ECO:0000313" key="1">
    <source>
        <dbReference type="Proteomes" id="UP000887572"/>
    </source>
</evidence>
<keyword evidence="1" id="KW-1185">Reference proteome</keyword>